<protein>
    <submittedName>
        <fullName evidence="2">Uncharacterized protein</fullName>
    </submittedName>
</protein>
<evidence type="ECO:0000313" key="3">
    <source>
        <dbReference type="Proteomes" id="UP001187682"/>
    </source>
</evidence>
<comment type="caution">
    <text evidence="2">The sequence shown here is derived from an EMBL/GenBank/DDBJ whole genome shotgun (WGS) entry which is preliminary data.</text>
</comment>
<dbReference type="PROSITE" id="PS51257">
    <property type="entry name" value="PROKAR_LIPOPROTEIN"/>
    <property type="match status" value="1"/>
</dbReference>
<dbReference type="AlphaFoldDB" id="A0AAE8SUJ7"/>
<evidence type="ECO:0000256" key="1">
    <source>
        <dbReference type="SAM" id="SignalP"/>
    </source>
</evidence>
<evidence type="ECO:0000313" key="2">
    <source>
        <dbReference type="EMBL" id="SPO01756.1"/>
    </source>
</evidence>
<dbReference type="EMBL" id="ONZQ02000005">
    <property type="protein sequence ID" value="SPO01756.1"/>
    <property type="molecule type" value="Genomic_DNA"/>
</dbReference>
<reference evidence="2" key="1">
    <citation type="submission" date="2018-03" db="EMBL/GenBank/DDBJ databases">
        <authorList>
            <person name="Guldener U."/>
        </authorList>
    </citation>
    <scope>NUCLEOTIDE SEQUENCE</scope>
</reference>
<feature type="chain" id="PRO_5042180662" evidence="1">
    <location>
        <begin position="21"/>
        <end position="322"/>
    </location>
</feature>
<feature type="signal peptide" evidence="1">
    <location>
        <begin position="1"/>
        <end position="20"/>
    </location>
</feature>
<organism evidence="2 3">
    <name type="scientific">Cephalotrichum gorgonifer</name>
    <dbReference type="NCBI Taxonomy" id="2041049"/>
    <lineage>
        <taxon>Eukaryota</taxon>
        <taxon>Fungi</taxon>
        <taxon>Dikarya</taxon>
        <taxon>Ascomycota</taxon>
        <taxon>Pezizomycotina</taxon>
        <taxon>Sordariomycetes</taxon>
        <taxon>Hypocreomycetidae</taxon>
        <taxon>Microascales</taxon>
        <taxon>Microascaceae</taxon>
        <taxon>Cephalotrichum</taxon>
    </lineage>
</organism>
<keyword evidence="1" id="KW-0732">Signal</keyword>
<accession>A0AAE8SUJ7</accession>
<dbReference type="Proteomes" id="UP001187682">
    <property type="component" value="Unassembled WGS sequence"/>
</dbReference>
<proteinExistence type="predicted"/>
<gene>
    <name evidence="2" type="ORF">DNG_04429</name>
</gene>
<name>A0AAE8SUJ7_9PEZI</name>
<sequence length="322" mass="34739">MARITSTLVSLSALACRAMAAPQIMQPPWQPPCQHPTTEYRIVEVSKPEYGPAEIVGGVNCPSGEVGECQHSQNYEHTVGVSQSVTGGLELSQILGLSIGYGYEWSTQDTVARGSTIVCPAPAKGSFICGLQVRTQMIKTTGKFHRGHSDVCPLDTDTWYDFEVVAPYLTTGGSNDGANTVASFEPCILSCAGSDRPDDQDCDAFTGGWCTAHIIQRQRWQKGVGNKFMFDLQVFDGAGKTIFKKGMQEVDDGGYYSVKSALPWTIELATTGEDNDPVRICYSDQCFACDDQDGGPHGCTLGNGNENGYEDGKREGDFGFSC</sequence>
<keyword evidence="3" id="KW-1185">Reference proteome</keyword>